<sequence>MSDGGNDRESSQQHTAIDIAVLKLYVKYLEAKEVDERKSKIQVDEKFLNVKCYRNIFGTATSFRLIVGFSWFKKNFNGTIAPLNGTRSPVLFIRRCTEPGTFRMSANDKNNPEFVTYINRQDTVTAFSPDVPEPICAIVRRKAKEIINDESDIHCYATNTKFALKNFESDYESSNVPSMKTFDSEGNVVAAADVRKMRTVTNNYGTTRELLEFAFHIDENISEPTKVMLLVAFSNWAMWSKNEANGRNLCHTLGCLLIIALVIAFFMFLFGLK</sequence>
<reference evidence="2" key="1">
    <citation type="submission" date="2022-07" db="EMBL/GenBank/DDBJ databases">
        <authorList>
            <person name="Trinca V."/>
            <person name="Uliana J.V.C."/>
            <person name="Torres T.T."/>
            <person name="Ward R.J."/>
            <person name="Monesi N."/>
        </authorList>
    </citation>
    <scope>NUCLEOTIDE SEQUENCE</scope>
    <source>
        <strain evidence="2">HSMRA1968</strain>
        <tissue evidence="2">Whole embryos</tissue>
    </source>
</reference>
<feature type="transmembrane region" description="Helical" evidence="1">
    <location>
        <begin position="251"/>
        <end position="272"/>
    </location>
</feature>
<evidence type="ECO:0000313" key="3">
    <source>
        <dbReference type="Proteomes" id="UP001151699"/>
    </source>
</evidence>
<keyword evidence="1" id="KW-0472">Membrane</keyword>
<keyword evidence="1" id="KW-0812">Transmembrane</keyword>
<accession>A0A9Q0NAS8</accession>
<name>A0A9Q0NAS8_9DIPT</name>
<dbReference type="EMBL" id="WJQU01000001">
    <property type="protein sequence ID" value="KAJ6646512.1"/>
    <property type="molecule type" value="Genomic_DNA"/>
</dbReference>
<comment type="caution">
    <text evidence="2">The sequence shown here is derived from an EMBL/GenBank/DDBJ whole genome shotgun (WGS) entry which is preliminary data.</text>
</comment>
<gene>
    <name evidence="2" type="ORF">Bhyg_01724</name>
</gene>
<evidence type="ECO:0000256" key="1">
    <source>
        <dbReference type="SAM" id="Phobius"/>
    </source>
</evidence>
<organism evidence="2 3">
    <name type="scientific">Pseudolycoriella hygida</name>
    <dbReference type="NCBI Taxonomy" id="35572"/>
    <lineage>
        <taxon>Eukaryota</taxon>
        <taxon>Metazoa</taxon>
        <taxon>Ecdysozoa</taxon>
        <taxon>Arthropoda</taxon>
        <taxon>Hexapoda</taxon>
        <taxon>Insecta</taxon>
        <taxon>Pterygota</taxon>
        <taxon>Neoptera</taxon>
        <taxon>Endopterygota</taxon>
        <taxon>Diptera</taxon>
        <taxon>Nematocera</taxon>
        <taxon>Sciaroidea</taxon>
        <taxon>Sciaridae</taxon>
        <taxon>Pseudolycoriella</taxon>
    </lineage>
</organism>
<proteinExistence type="predicted"/>
<protein>
    <submittedName>
        <fullName evidence="2">Uncharacterized protein</fullName>
    </submittedName>
</protein>
<keyword evidence="1" id="KW-1133">Transmembrane helix</keyword>
<dbReference type="AlphaFoldDB" id="A0A9Q0NAS8"/>
<evidence type="ECO:0000313" key="2">
    <source>
        <dbReference type="EMBL" id="KAJ6646512.1"/>
    </source>
</evidence>
<keyword evidence="3" id="KW-1185">Reference proteome</keyword>
<dbReference type="Proteomes" id="UP001151699">
    <property type="component" value="Chromosome A"/>
</dbReference>